<dbReference type="EMBL" id="BAABWN010000005">
    <property type="protein sequence ID" value="GAA6168075.1"/>
    <property type="molecule type" value="Genomic_DNA"/>
</dbReference>
<gene>
    <name evidence="2" type="ORF">NBRC116591_18860</name>
</gene>
<reference evidence="2 3" key="1">
    <citation type="submission" date="2024-04" db="EMBL/GenBank/DDBJ databases">
        <title>Draft genome sequence of Sessilibacter corallicola NBRC 116591.</title>
        <authorList>
            <person name="Miyakawa T."/>
            <person name="Kusuya Y."/>
            <person name="Miura T."/>
        </authorList>
    </citation>
    <scope>NUCLEOTIDE SEQUENCE [LARGE SCALE GENOMIC DNA]</scope>
    <source>
        <strain evidence="2 3">KU-00831-HH</strain>
    </source>
</reference>
<name>A0ABQ0A8X6_9GAMM</name>
<evidence type="ECO:0000313" key="2">
    <source>
        <dbReference type="EMBL" id="GAA6168075.1"/>
    </source>
</evidence>
<sequence length="224" mass="24436">MSSVLFSENLLPFYDIVLSLPTVFFTFLLLVSIVLWTLTLIGIIGLDSIEIDIAPTDGSSAESSMGQVLGGLLGKLGLAGVPITITVSLASLIGWLISYYLSYYLLSLLPVGLVKTLVSLPVLVLLLVISLVISSIVLNPFKKFFVQAEQKTLNKVIGQTAVVRTSRVDSHYGEALLDDSGAGLILKVRCFDEQKINLGDKVVILDYLEQENAYHVILESEFNR</sequence>
<dbReference type="Proteomes" id="UP001465153">
    <property type="component" value="Unassembled WGS sequence"/>
</dbReference>
<keyword evidence="1" id="KW-1133">Transmembrane helix</keyword>
<keyword evidence="3" id="KW-1185">Reference proteome</keyword>
<organism evidence="2 3">
    <name type="scientific">Sessilibacter corallicola</name>
    <dbReference type="NCBI Taxonomy" id="2904075"/>
    <lineage>
        <taxon>Bacteria</taxon>
        <taxon>Pseudomonadati</taxon>
        <taxon>Pseudomonadota</taxon>
        <taxon>Gammaproteobacteria</taxon>
        <taxon>Cellvibrionales</taxon>
        <taxon>Cellvibrionaceae</taxon>
        <taxon>Sessilibacter</taxon>
    </lineage>
</organism>
<evidence type="ECO:0000313" key="3">
    <source>
        <dbReference type="Proteomes" id="UP001465153"/>
    </source>
</evidence>
<feature type="transmembrane region" description="Helical" evidence="1">
    <location>
        <begin position="20"/>
        <end position="46"/>
    </location>
</feature>
<proteinExistence type="predicted"/>
<dbReference type="RefSeq" id="WP_233090878.1">
    <property type="nucleotide sequence ID" value="NZ_BAABWN010000005.1"/>
</dbReference>
<keyword evidence="1" id="KW-0812">Transmembrane</keyword>
<evidence type="ECO:0008006" key="4">
    <source>
        <dbReference type="Google" id="ProtNLM"/>
    </source>
</evidence>
<feature type="transmembrane region" description="Helical" evidence="1">
    <location>
        <begin position="117"/>
        <end position="138"/>
    </location>
</feature>
<protein>
    <recommendedName>
        <fullName evidence="4">DUF1449 domain-containing protein</fullName>
    </recommendedName>
</protein>
<feature type="transmembrane region" description="Helical" evidence="1">
    <location>
        <begin position="76"/>
        <end position="97"/>
    </location>
</feature>
<comment type="caution">
    <text evidence="2">The sequence shown here is derived from an EMBL/GenBank/DDBJ whole genome shotgun (WGS) entry which is preliminary data.</text>
</comment>
<evidence type="ECO:0000256" key="1">
    <source>
        <dbReference type="SAM" id="Phobius"/>
    </source>
</evidence>
<accession>A0ABQ0A8X6</accession>
<keyword evidence="1" id="KW-0472">Membrane</keyword>